<evidence type="ECO:0000256" key="1">
    <source>
        <dbReference type="ARBA" id="ARBA00006594"/>
    </source>
</evidence>
<dbReference type="InterPro" id="IPR023095">
    <property type="entry name" value="Ade_MeTrfase_dom_2"/>
</dbReference>
<evidence type="ECO:0000256" key="6">
    <source>
        <dbReference type="ARBA" id="ARBA00047942"/>
    </source>
</evidence>
<dbReference type="KEGG" id="rca:Rcas_2134"/>
<reference evidence="7 8" key="1">
    <citation type="submission" date="2007-08" db="EMBL/GenBank/DDBJ databases">
        <title>Complete sequence of Roseiflexus castenholzii DSM 13941.</title>
        <authorList>
            <consortium name="US DOE Joint Genome Institute"/>
            <person name="Copeland A."/>
            <person name="Lucas S."/>
            <person name="Lapidus A."/>
            <person name="Barry K."/>
            <person name="Glavina del Rio T."/>
            <person name="Dalin E."/>
            <person name="Tice H."/>
            <person name="Pitluck S."/>
            <person name="Thompson L.S."/>
            <person name="Brettin T."/>
            <person name="Bruce D."/>
            <person name="Detter J.C."/>
            <person name="Han C."/>
            <person name="Tapia R."/>
            <person name="Schmutz J."/>
            <person name="Larimer F."/>
            <person name="Land M."/>
            <person name="Hauser L."/>
            <person name="Kyrpides N."/>
            <person name="Mikhailova N."/>
            <person name="Bryant D.A."/>
            <person name="Hanada S."/>
            <person name="Tsukatani Y."/>
            <person name="Richardson P."/>
        </authorList>
    </citation>
    <scope>NUCLEOTIDE SEQUENCE [LARGE SCALE GENOMIC DNA]</scope>
    <source>
        <strain evidence="8">DSM 13941 / HLO8</strain>
    </source>
</reference>
<dbReference type="eggNOG" id="COG0338">
    <property type="taxonomic scope" value="Bacteria"/>
</dbReference>
<keyword evidence="5" id="KW-0949">S-adenosyl-L-methionine</keyword>
<dbReference type="PRINTS" id="PR00505">
    <property type="entry name" value="D12N6MTFRASE"/>
</dbReference>
<keyword evidence="3 7" id="KW-0489">Methyltransferase</keyword>
<dbReference type="SUPFAM" id="SSF53335">
    <property type="entry name" value="S-adenosyl-L-methionine-dependent methyltransferases"/>
    <property type="match status" value="1"/>
</dbReference>
<protein>
    <recommendedName>
        <fullName evidence="2">site-specific DNA-methyltransferase (adenine-specific)</fullName>
        <ecNumber evidence="2">2.1.1.72</ecNumber>
    </recommendedName>
</protein>
<keyword evidence="4 7" id="KW-0808">Transferase</keyword>
<dbReference type="Proteomes" id="UP000000263">
    <property type="component" value="Chromosome"/>
</dbReference>
<evidence type="ECO:0000256" key="5">
    <source>
        <dbReference type="ARBA" id="ARBA00022691"/>
    </source>
</evidence>
<keyword evidence="8" id="KW-1185">Reference proteome</keyword>
<evidence type="ECO:0000256" key="4">
    <source>
        <dbReference type="ARBA" id="ARBA00022679"/>
    </source>
</evidence>
<dbReference type="GO" id="GO:0032259">
    <property type="term" value="P:methylation"/>
    <property type="evidence" value="ECO:0007669"/>
    <property type="project" value="UniProtKB-KW"/>
</dbReference>
<dbReference type="Gene3D" id="1.10.1020.10">
    <property type="entry name" value="Adenine-specific Methyltransferase, Domain 2"/>
    <property type="match status" value="1"/>
</dbReference>
<dbReference type="STRING" id="383372.Rcas_2134"/>
<dbReference type="GO" id="GO:0006298">
    <property type="term" value="P:mismatch repair"/>
    <property type="evidence" value="ECO:0007669"/>
    <property type="project" value="TreeGrafter"/>
</dbReference>
<dbReference type="GO" id="GO:0009307">
    <property type="term" value="P:DNA restriction-modification system"/>
    <property type="evidence" value="ECO:0007669"/>
    <property type="project" value="InterPro"/>
</dbReference>
<evidence type="ECO:0000256" key="3">
    <source>
        <dbReference type="ARBA" id="ARBA00022603"/>
    </source>
</evidence>
<dbReference type="GO" id="GO:0043565">
    <property type="term" value="F:sequence-specific DNA binding"/>
    <property type="evidence" value="ECO:0007669"/>
    <property type="project" value="TreeGrafter"/>
</dbReference>
<dbReference type="GO" id="GO:0009007">
    <property type="term" value="F:site-specific DNA-methyltransferase (adenine-specific) activity"/>
    <property type="evidence" value="ECO:0007669"/>
    <property type="project" value="UniProtKB-EC"/>
</dbReference>
<dbReference type="RefSeq" id="WP_012120643.1">
    <property type="nucleotide sequence ID" value="NC_009767.1"/>
</dbReference>
<dbReference type="HOGENOM" id="CLU_063430_6_0_0"/>
<evidence type="ECO:0000313" key="8">
    <source>
        <dbReference type="Proteomes" id="UP000000263"/>
    </source>
</evidence>
<dbReference type="PANTHER" id="PTHR30481:SF2">
    <property type="entry name" value="SITE-SPECIFIC DNA-METHYLTRANSFERASE (ADENINE-SPECIFIC)"/>
    <property type="match status" value="1"/>
</dbReference>
<proteinExistence type="inferred from homology"/>
<gene>
    <name evidence="7" type="ordered locus">Rcas_2134</name>
</gene>
<evidence type="ECO:0000256" key="2">
    <source>
        <dbReference type="ARBA" id="ARBA00011900"/>
    </source>
</evidence>
<evidence type="ECO:0000313" key="7">
    <source>
        <dbReference type="EMBL" id="ABU58219.1"/>
    </source>
</evidence>
<dbReference type="GO" id="GO:1904047">
    <property type="term" value="F:S-adenosyl-L-methionine binding"/>
    <property type="evidence" value="ECO:0007669"/>
    <property type="project" value="TreeGrafter"/>
</dbReference>
<dbReference type="PIRSF" id="PIRSF000398">
    <property type="entry name" value="M_m6A_EcoRV"/>
    <property type="match status" value="1"/>
</dbReference>
<dbReference type="PANTHER" id="PTHR30481">
    <property type="entry name" value="DNA ADENINE METHYLASE"/>
    <property type="match status" value="1"/>
</dbReference>
<dbReference type="OrthoDB" id="9805629at2"/>
<dbReference type="EMBL" id="CP000804">
    <property type="protein sequence ID" value="ABU58219.1"/>
    <property type="molecule type" value="Genomic_DNA"/>
</dbReference>
<dbReference type="Pfam" id="PF02086">
    <property type="entry name" value="MethyltransfD12"/>
    <property type="match status" value="1"/>
</dbReference>
<dbReference type="InterPro" id="IPR012263">
    <property type="entry name" value="M_m6A_EcoRV"/>
</dbReference>
<comment type="catalytic activity">
    <reaction evidence="6">
        <text>a 2'-deoxyadenosine in DNA + S-adenosyl-L-methionine = an N(6)-methyl-2'-deoxyadenosine in DNA + S-adenosyl-L-homocysteine + H(+)</text>
        <dbReference type="Rhea" id="RHEA:15197"/>
        <dbReference type="Rhea" id="RHEA-COMP:12418"/>
        <dbReference type="Rhea" id="RHEA-COMP:12419"/>
        <dbReference type="ChEBI" id="CHEBI:15378"/>
        <dbReference type="ChEBI" id="CHEBI:57856"/>
        <dbReference type="ChEBI" id="CHEBI:59789"/>
        <dbReference type="ChEBI" id="CHEBI:90615"/>
        <dbReference type="ChEBI" id="CHEBI:90616"/>
        <dbReference type="EC" id="2.1.1.72"/>
    </reaction>
</comment>
<accession>A7NL49</accession>
<dbReference type="REBASE" id="16055">
    <property type="entry name" value="M.Rca13941ORF2134P"/>
</dbReference>
<organism evidence="7 8">
    <name type="scientific">Roseiflexus castenholzii (strain DSM 13941 / HLO8)</name>
    <dbReference type="NCBI Taxonomy" id="383372"/>
    <lineage>
        <taxon>Bacteria</taxon>
        <taxon>Bacillati</taxon>
        <taxon>Chloroflexota</taxon>
        <taxon>Chloroflexia</taxon>
        <taxon>Chloroflexales</taxon>
        <taxon>Roseiflexineae</taxon>
        <taxon>Roseiflexaceae</taxon>
        <taxon>Roseiflexus</taxon>
    </lineage>
</organism>
<dbReference type="InterPro" id="IPR012327">
    <property type="entry name" value="MeTrfase_D12"/>
</dbReference>
<sequence>MIRSPLRYPGGKSRAIQRMLYLIPDSFDEYREPFVGGGSFFILLRQKYPDVKMWINDLNTELFYFWKCAQEDSARLAREVMKIKVERANGRELFYELLGMDTSKMSEFERAVRFFVLNRITFSGVVEAGGYSEGAFIGRFTRSSIERLALLGEILEGVRITNSDYKDLLQDGDQRVFTFLDPPYFAATKSRLYGKNGMLHEIFDHFEFAEQMKKCRHSWLITYDDSPEIRQNFHFAYMHRWELQYGMNNYKQRKAEKGAELFLSNYPLPIGQEASPALPDSVFIQRSLW</sequence>
<comment type="similarity">
    <text evidence="1">Belongs to the N(4)/N(6)-methyltransferase family.</text>
</comment>
<dbReference type="AlphaFoldDB" id="A7NL49"/>
<dbReference type="Gene3D" id="3.40.50.150">
    <property type="entry name" value="Vaccinia Virus protein VP39"/>
    <property type="match status" value="1"/>
</dbReference>
<dbReference type="InterPro" id="IPR029063">
    <property type="entry name" value="SAM-dependent_MTases_sf"/>
</dbReference>
<dbReference type="EC" id="2.1.1.72" evidence="2"/>
<name>A7NL49_ROSCS</name>